<reference evidence="4" key="1">
    <citation type="journal article" date="2012" name="J. Bacteriol.">
        <title>Genome sequence of the haloalkaliphilic methanotrophic bacterium Methylomicrobium alcaliphilum 20Z.</title>
        <authorList>
            <person name="Vuilleumier S."/>
            <person name="Khmelenina V.N."/>
            <person name="Bringel F."/>
            <person name="Reshetnikov A.S."/>
            <person name="Lajus A."/>
            <person name="Mangenot S."/>
            <person name="Rouy Z."/>
            <person name="Op den Camp H.J."/>
            <person name="Jetten M.S."/>
            <person name="Dispirito A.A."/>
            <person name="Dunfield P."/>
            <person name="Klotz M.G."/>
            <person name="Semrau J.D."/>
            <person name="Stein L.Y."/>
            <person name="Barbe V."/>
            <person name="Medigue C."/>
            <person name="Trotsenko Y.A."/>
            <person name="Kalyuzhnaya M.G."/>
        </authorList>
    </citation>
    <scope>NUCLEOTIDE SEQUENCE [LARGE SCALE GENOMIC DNA]</scope>
    <source>
        <strain evidence="4">DSM 19304 / NCIMB 14124 / VKM B-2133 / 20Z</strain>
    </source>
</reference>
<name>G4SZV8_META2</name>
<dbReference type="RefSeq" id="WP_014150307.1">
    <property type="nucleotide sequence ID" value="NC_016112.1"/>
</dbReference>
<protein>
    <recommendedName>
        <fullName evidence="2">Chalcone isomerase domain-containing protein</fullName>
    </recommendedName>
</protein>
<dbReference type="HOGENOM" id="CLU_102167_0_1_6"/>
<evidence type="ECO:0000259" key="2">
    <source>
        <dbReference type="Pfam" id="PF16036"/>
    </source>
</evidence>
<dbReference type="AlphaFoldDB" id="G4SZV8"/>
<sequence>MDKKRFTRLAILLGLMSFGNVYAEDLSPPSINNQQAELPRCSKGELKAFRWIHVGYAELYLNNCKNPIDVFNDSPKQLRFIYERSIPAKAFREASEEYLKANLGDRYQAWRSAFDRFNRQYKDIDKGDFYDLIYDAENGLRLFLNNELLGALEDPEQGLAYFNIWFGKDPFSNALKEALLTPEM</sequence>
<feature type="chain" id="PRO_5003468083" description="Chalcone isomerase domain-containing protein" evidence="1">
    <location>
        <begin position="24"/>
        <end position="184"/>
    </location>
</feature>
<evidence type="ECO:0000313" key="4">
    <source>
        <dbReference type="Proteomes" id="UP000008315"/>
    </source>
</evidence>
<keyword evidence="1" id="KW-0732">Signal</keyword>
<gene>
    <name evidence="3" type="ordered locus">MEALZ_3902</name>
</gene>
<evidence type="ECO:0000256" key="1">
    <source>
        <dbReference type="SAM" id="SignalP"/>
    </source>
</evidence>
<organism evidence="3 4">
    <name type="scientific">Methylotuvimicrobium alcaliphilum (strain DSM 19304 / NCIMB 14124 / VKM B-2133 / 20Z)</name>
    <name type="common">Methylomicrobium alcaliphilum</name>
    <dbReference type="NCBI Taxonomy" id="1091494"/>
    <lineage>
        <taxon>Bacteria</taxon>
        <taxon>Pseudomonadati</taxon>
        <taxon>Pseudomonadota</taxon>
        <taxon>Gammaproteobacteria</taxon>
        <taxon>Methylococcales</taxon>
        <taxon>Methylococcaceae</taxon>
        <taxon>Methylotuvimicrobium</taxon>
    </lineage>
</organism>
<dbReference type="InterPro" id="IPR016087">
    <property type="entry name" value="Chalcone_isomerase"/>
</dbReference>
<proteinExistence type="predicted"/>
<keyword evidence="4" id="KW-1185">Reference proteome</keyword>
<dbReference type="Pfam" id="PF16036">
    <property type="entry name" value="Chalcone_3"/>
    <property type="match status" value="1"/>
</dbReference>
<feature type="domain" description="Chalcone isomerase" evidence="2">
    <location>
        <begin position="51"/>
        <end position="180"/>
    </location>
</feature>
<dbReference type="EMBL" id="FO082060">
    <property type="protein sequence ID" value="CCE25558.1"/>
    <property type="molecule type" value="Genomic_DNA"/>
</dbReference>
<evidence type="ECO:0000313" key="3">
    <source>
        <dbReference type="EMBL" id="CCE25558.1"/>
    </source>
</evidence>
<dbReference type="Proteomes" id="UP000008315">
    <property type="component" value="Chromosome"/>
</dbReference>
<dbReference type="KEGG" id="mah:MEALZ_3902"/>
<feature type="signal peptide" evidence="1">
    <location>
        <begin position="1"/>
        <end position="23"/>
    </location>
</feature>
<dbReference type="PATRIC" id="fig|271065.3.peg.4035"/>
<dbReference type="STRING" id="1091494.MEALZ_3902"/>
<accession>G4SZV8</accession>